<reference evidence="3 5" key="1">
    <citation type="submission" date="2019-07" db="EMBL/GenBank/DDBJ databases">
        <title>Whole genome shotgun sequence of Aliivibrio fischeri NBRC 101058.</title>
        <authorList>
            <person name="Hosoyama A."/>
            <person name="Uohara A."/>
            <person name="Ohji S."/>
            <person name="Ichikawa N."/>
        </authorList>
    </citation>
    <scope>NUCLEOTIDE SEQUENCE [LARGE SCALE GENOMIC DNA]</scope>
    <source>
        <strain evidence="3 5">NBRC 101058</strain>
    </source>
</reference>
<accession>A0A510UNE3</accession>
<dbReference type="RefSeq" id="WP_146866645.1">
    <property type="nucleotide sequence ID" value="NZ_BJTZ01000052.1"/>
</dbReference>
<evidence type="ECO:0000313" key="4">
    <source>
        <dbReference type="EMBL" id="MUK51028.1"/>
    </source>
</evidence>
<sequence length="279" mass="32613">MQLDDPVARTLFIPLYMKAKETTRLGGFFQDEIAVRLIEEFDYDFSIFNKAIRSQIGCSLRTSYFDDLACNFLNDHPDGVIVNVGCGLDSRFERINNKINWPKTAFLYNFDLPEVIALRKQLLVEKKGNSCLEGSLFDKNWLINIRRNHGDTPILFLIEGVLMYFDIDDVKKAIVQMVSSFSNCQVVFDSSSSFMVKRSNLHDSIKYTNAKFKLCLDNPKDVEDWYPKIRLKSVKRYSDFERWRDTGWFNYWLLRLIPRLKNASLLLHLESRAGSNFNH</sequence>
<gene>
    <name evidence="3" type="ORF">AFI02nite_40220</name>
    <name evidence="4" type="ORF">GNP88_17950</name>
</gene>
<comment type="caution">
    <text evidence="3">The sequence shown here is derived from an EMBL/GenBank/DDBJ whole genome shotgun (WGS) entry which is preliminary data.</text>
</comment>
<protein>
    <submittedName>
        <fullName evidence="4">Class I SAM-dependent methyltransferase</fullName>
    </submittedName>
    <submittedName>
        <fullName evidence="3">Polyketide synthesis methyltransferase</fullName>
    </submittedName>
</protein>
<keyword evidence="2 3" id="KW-0808">Transferase</keyword>
<dbReference type="AlphaFoldDB" id="A0A510UNE3"/>
<dbReference type="Pfam" id="PF04072">
    <property type="entry name" value="LCM"/>
    <property type="match status" value="1"/>
</dbReference>
<dbReference type="InterPro" id="IPR007213">
    <property type="entry name" value="Ppm1/Ppm2/Tcmp"/>
</dbReference>
<name>A0A510UNE3_ALIFS</name>
<evidence type="ECO:0000256" key="1">
    <source>
        <dbReference type="ARBA" id="ARBA00022603"/>
    </source>
</evidence>
<keyword evidence="1 3" id="KW-0489">Methyltransferase</keyword>
<dbReference type="InterPro" id="IPR016874">
    <property type="entry name" value="TcmP-like"/>
</dbReference>
<dbReference type="PANTHER" id="PTHR43619:SF2">
    <property type="entry name" value="S-ADENOSYL-L-METHIONINE-DEPENDENT METHYLTRANSFERASES SUPERFAMILY PROTEIN"/>
    <property type="match status" value="1"/>
</dbReference>
<dbReference type="Proteomes" id="UP000321787">
    <property type="component" value="Unassembled WGS sequence"/>
</dbReference>
<dbReference type="Proteomes" id="UP000448038">
    <property type="component" value="Unassembled WGS sequence"/>
</dbReference>
<dbReference type="Gene3D" id="3.40.50.150">
    <property type="entry name" value="Vaccinia Virus protein VP39"/>
    <property type="match status" value="1"/>
</dbReference>
<reference evidence="4 6" key="2">
    <citation type="submission" date="2019-11" db="EMBL/GenBank/DDBJ databases">
        <title>Using colonization assays and comparative genomics to discover symbiosis behaviors and factors in Vibrio fischeri.</title>
        <authorList>
            <person name="Bongrand C."/>
            <person name="Moriano-Gutierrez S."/>
            <person name="Arevalo P."/>
            <person name="Mcfall-Ngai M."/>
            <person name="Visick K."/>
            <person name="Polz M.F."/>
            <person name="Ruby E.G."/>
        </authorList>
    </citation>
    <scope>NUCLEOTIDE SEQUENCE [LARGE SCALE GENOMIC DNA]</scope>
    <source>
        <strain evidence="4">Emors.4.1</strain>
        <strain evidence="6">emors.4.1</strain>
    </source>
</reference>
<evidence type="ECO:0000313" key="3">
    <source>
        <dbReference type="EMBL" id="GEK15986.1"/>
    </source>
</evidence>
<evidence type="ECO:0000313" key="5">
    <source>
        <dbReference type="Proteomes" id="UP000321787"/>
    </source>
</evidence>
<dbReference type="GO" id="GO:0008168">
    <property type="term" value="F:methyltransferase activity"/>
    <property type="evidence" value="ECO:0007669"/>
    <property type="project" value="UniProtKB-KW"/>
</dbReference>
<dbReference type="PIRSF" id="PIRSF028177">
    <property type="entry name" value="Polyketide_synth_Omtfrase_TcmP"/>
    <property type="match status" value="1"/>
</dbReference>
<evidence type="ECO:0000313" key="6">
    <source>
        <dbReference type="Proteomes" id="UP000448038"/>
    </source>
</evidence>
<evidence type="ECO:0000256" key="2">
    <source>
        <dbReference type="ARBA" id="ARBA00022679"/>
    </source>
</evidence>
<dbReference type="SUPFAM" id="SSF53335">
    <property type="entry name" value="S-adenosyl-L-methionine-dependent methyltransferases"/>
    <property type="match status" value="1"/>
</dbReference>
<dbReference type="PANTHER" id="PTHR43619">
    <property type="entry name" value="S-ADENOSYL-L-METHIONINE-DEPENDENT METHYLTRANSFERASE YKTD-RELATED"/>
    <property type="match status" value="1"/>
</dbReference>
<dbReference type="GO" id="GO:0032259">
    <property type="term" value="P:methylation"/>
    <property type="evidence" value="ECO:0007669"/>
    <property type="project" value="UniProtKB-KW"/>
</dbReference>
<organism evidence="3 5">
    <name type="scientific">Aliivibrio fischeri</name>
    <name type="common">Vibrio fischeri</name>
    <dbReference type="NCBI Taxonomy" id="668"/>
    <lineage>
        <taxon>Bacteria</taxon>
        <taxon>Pseudomonadati</taxon>
        <taxon>Pseudomonadota</taxon>
        <taxon>Gammaproteobacteria</taxon>
        <taxon>Vibrionales</taxon>
        <taxon>Vibrionaceae</taxon>
        <taxon>Aliivibrio</taxon>
    </lineage>
</organism>
<dbReference type="EMBL" id="BJTZ01000052">
    <property type="protein sequence ID" value="GEK15986.1"/>
    <property type="molecule type" value="Genomic_DNA"/>
</dbReference>
<dbReference type="InterPro" id="IPR029063">
    <property type="entry name" value="SAM-dependent_MTases_sf"/>
</dbReference>
<proteinExistence type="predicted"/>
<dbReference type="EMBL" id="WOBN01000033">
    <property type="protein sequence ID" value="MUK51028.1"/>
    <property type="molecule type" value="Genomic_DNA"/>
</dbReference>